<dbReference type="OrthoDB" id="5649673at2"/>
<comment type="caution">
    <text evidence="1">The sequence shown here is derived from an EMBL/GenBank/DDBJ whole genome shotgun (WGS) entry which is preliminary data.</text>
</comment>
<evidence type="ECO:0000313" key="2">
    <source>
        <dbReference type="Proteomes" id="UP000054618"/>
    </source>
</evidence>
<proteinExistence type="predicted"/>
<reference evidence="1 2" key="1">
    <citation type="submission" date="2015-11" db="EMBL/GenBank/DDBJ databases">
        <title>Genomic analysis of 38 Legionella species identifies large and diverse effector repertoires.</title>
        <authorList>
            <person name="Burstein D."/>
            <person name="Amaro F."/>
            <person name="Zusman T."/>
            <person name="Lifshitz Z."/>
            <person name="Cohen O."/>
            <person name="Gilbert J.A."/>
            <person name="Pupko T."/>
            <person name="Shuman H.A."/>
            <person name="Segal G."/>
        </authorList>
    </citation>
    <scope>NUCLEOTIDE SEQUENCE [LARGE SCALE GENOMIC DNA]</scope>
    <source>
        <strain evidence="1 2">CDC#1442-AUS-E</strain>
    </source>
</reference>
<keyword evidence="2" id="KW-1185">Reference proteome</keyword>
<accession>A0A0W0Y340</accession>
<dbReference type="AlphaFoldDB" id="A0A0W0Y340"/>
<name>A0A0W0Y340_9GAMM</name>
<dbReference type="InterPro" id="IPR036188">
    <property type="entry name" value="FAD/NAD-bd_sf"/>
</dbReference>
<organism evidence="1 2">
    <name type="scientific">Legionella quinlivanii</name>
    <dbReference type="NCBI Taxonomy" id="45073"/>
    <lineage>
        <taxon>Bacteria</taxon>
        <taxon>Pseudomonadati</taxon>
        <taxon>Pseudomonadota</taxon>
        <taxon>Gammaproteobacteria</taxon>
        <taxon>Legionellales</taxon>
        <taxon>Legionellaceae</taxon>
        <taxon>Legionella</taxon>
    </lineage>
</organism>
<dbReference type="SUPFAM" id="SSF51905">
    <property type="entry name" value="FAD/NAD(P)-binding domain"/>
    <property type="match status" value="1"/>
</dbReference>
<dbReference type="STRING" id="45073.Lqui_0297"/>
<dbReference type="RefSeq" id="WP_103989420.1">
    <property type="nucleotide sequence ID" value="NZ_CAAAIK010000034.1"/>
</dbReference>
<dbReference type="EMBL" id="LNYS01000006">
    <property type="protein sequence ID" value="KTD51453.1"/>
    <property type="molecule type" value="Genomic_DNA"/>
</dbReference>
<dbReference type="Proteomes" id="UP000054618">
    <property type="component" value="Unassembled WGS sequence"/>
</dbReference>
<dbReference type="PATRIC" id="fig|45073.5.peg.316"/>
<gene>
    <name evidence="1" type="ORF">Lqui_0297</name>
</gene>
<protein>
    <submittedName>
        <fullName evidence="1">Uncharacterized protein</fullName>
    </submittedName>
</protein>
<sequence length="381" mass="43183">MLENRIAQKSWQNDVVYRQNSKLISMISLTRLKCIFSMVSHVLLDFQPEGAKLSYQLGGQDFLNLANVAGDASRAFIEALKQNHVQRSVRSSLNYYNTDSCNTTKQQELSNSLQKSLPGSLTFFEAKTSFWNAYQNDAKNPVDPTHHPDSLKTLRYQMNKFDQLPEGNPIAGNIDELRAFIKTFYFSGCYTHMWQSLDVEGKEQFLKYFYSLLMAYLTGITPVNARTMLHLYENNKIIEHHGLVSVSYDEVTHRFQLLFSSGETLNAATLIDATGYRYKPDPNSVKPMLLDKLAKSGLISTKTNGGIHVTDHYQVIDVHGKVHQNLVCVGPVAHYNHPVPTPHSSFMVEHDLNLVMDHFAPMLLPETASEGREELARGFVM</sequence>
<evidence type="ECO:0000313" key="1">
    <source>
        <dbReference type="EMBL" id="KTD51453.1"/>
    </source>
</evidence>